<evidence type="ECO:0000313" key="2">
    <source>
        <dbReference type="EMBL" id="UMB68076.1"/>
    </source>
</evidence>
<keyword evidence="1" id="KW-0732">Signal</keyword>
<dbReference type="Proteomes" id="UP001055336">
    <property type="component" value="Chromosome"/>
</dbReference>
<evidence type="ECO:0000313" key="3">
    <source>
        <dbReference type="Proteomes" id="UP001055336"/>
    </source>
</evidence>
<proteinExistence type="predicted"/>
<protein>
    <recommendedName>
        <fullName evidence="4">PE-PGRS family protein</fullName>
    </recommendedName>
</protein>
<dbReference type="EMBL" id="CP092488">
    <property type="protein sequence ID" value="UMB68076.1"/>
    <property type="molecule type" value="Genomic_DNA"/>
</dbReference>
<sequence length="355" mass="36503">MDITASPWTTAGFAVALVAAGALGASAPDQPGVQTRAVRLVSGDVPWDQVLQTALANSTDIYDHFSPAAFADLQQFAANVPAYLEGTRNFDTDLGLAYTAATSVFLPSNPEPYIYSSVAPTPSNLTIETLLGNIPISLPGKDDLIGILTNGLPYSIGFCPLCLSGNIDVLSLLVGSDTADAIKPYLEFSGSPLSGILWGSFGTTVGPLVQLHDDITTISAALSGAAPDYTTALNELLDVPANFSNAFLNGYGQIGLGTLLEDFGATAPSGLDVNAIQLDLGGLLSPAGSLIDGIGFTQSIGDCDLLCVSLSVPSTEVGPLASLFLQDQAIAEAINWDGVGQPLAALFSELTGTFN</sequence>
<gene>
    <name evidence="2" type="ORF">MKK62_16615</name>
</gene>
<feature type="signal peptide" evidence="1">
    <location>
        <begin position="1"/>
        <end position="27"/>
    </location>
</feature>
<dbReference type="RefSeq" id="WP_240258538.1">
    <property type="nucleotide sequence ID" value="NZ_CP092488.2"/>
</dbReference>
<reference evidence="2" key="1">
    <citation type="submission" date="2022-08" db="EMBL/GenBank/DDBJ databases">
        <title>Whole genome sequencing of non-tuberculosis mycobacteria type-strains.</title>
        <authorList>
            <person name="Igarashi Y."/>
            <person name="Osugi A."/>
            <person name="Mitarai S."/>
        </authorList>
    </citation>
    <scope>NUCLEOTIDE SEQUENCE</scope>
    <source>
        <strain evidence="2">DSM 45127</strain>
    </source>
</reference>
<evidence type="ECO:0008006" key="4">
    <source>
        <dbReference type="Google" id="ProtNLM"/>
    </source>
</evidence>
<accession>A0ABY3VFF2</accession>
<keyword evidence="3" id="KW-1185">Reference proteome</keyword>
<evidence type="ECO:0000256" key="1">
    <source>
        <dbReference type="SAM" id="SignalP"/>
    </source>
</evidence>
<organism evidence="2 3">
    <name type="scientific">Mycobacterium paraterrae</name>
    <dbReference type="NCBI Taxonomy" id="577492"/>
    <lineage>
        <taxon>Bacteria</taxon>
        <taxon>Bacillati</taxon>
        <taxon>Actinomycetota</taxon>
        <taxon>Actinomycetes</taxon>
        <taxon>Mycobacteriales</taxon>
        <taxon>Mycobacteriaceae</taxon>
        <taxon>Mycobacterium</taxon>
    </lineage>
</organism>
<name>A0ABY3VFF2_9MYCO</name>
<feature type="chain" id="PRO_5046839630" description="PE-PGRS family protein" evidence="1">
    <location>
        <begin position="28"/>
        <end position="355"/>
    </location>
</feature>